<sequence length="244" mass="27084">LNDRTLIDPVKIKYILGSQVGPLSRILGGIRIDSVRVSQNREEKKRRAREKKASEENAIARKPVNDYGSIAPEQRSRSHSKSERGKSAEKNHIIMPNGSCREERPAAIIVGGYTEIDEPVSKTPSGPRIDDRAARQMFACDPSQLPKEMSFDVYDETQLPVSDRMAPPVPILVMQPSSNSLFETSQLPDHNPDSEASSDDEAEVAPVTKPPRDTVTEVQVEEAPEDEGYAYERLPEEDIHATAP</sequence>
<accession>A0AA36FVT4</accession>
<comment type="caution">
    <text evidence="2">The sequence shown here is derived from an EMBL/GenBank/DDBJ whole genome shotgun (WGS) entry which is preliminary data.</text>
</comment>
<evidence type="ECO:0000313" key="2">
    <source>
        <dbReference type="EMBL" id="CAJ0569546.1"/>
    </source>
</evidence>
<evidence type="ECO:0000256" key="1">
    <source>
        <dbReference type="SAM" id="MobiDB-lite"/>
    </source>
</evidence>
<name>A0AA36FVT4_9BILA</name>
<feature type="compositionally biased region" description="Basic and acidic residues" evidence="1">
    <location>
        <begin position="39"/>
        <end position="59"/>
    </location>
</feature>
<organism evidence="2 3">
    <name type="scientific">Mesorhabditis spiculigera</name>
    <dbReference type="NCBI Taxonomy" id="96644"/>
    <lineage>
        <taxon>Eukaryota</taxon>
        <taxon>Metazoa</taxon>
        <taxon>Ecdysozoa</taxon>
        <taxon>Nematoda</taxon>
        <taxon>Chromadorea</taxon>
        <taxon>Rhabditida</taxon>
        <taxon>Rhabditina</taxon>
        <taxon>Rhabditomorpha</taxon>
        <taxon>Rhabditoidea</taxon>
        <taxon>Rhabditidae</taxon>
        <taxon>Mesorhabditinae</taxon>
        <taxon>Mesorhabditis</taxon>
    </lineage>
</organism>
<gene>
    <name evidence="2" type="ORF">MSPICULIGERA_LOCUS8022</name>
</gene>
<evidence type="ECO:0000313" key="3">
    <source>
        <dbReference type="Proteomes" id="UP001177023"/>
    </source>
</evidence>
<reference evidence="2" key="1">
    <citation type="submission" date="2023-06" db="EMBL/GenBank/DDBJ databases">
        <authorList>
            <person name="Delattre M."/>
        </authorList>
    </citation>
    <scope>NUCLEOTIDE SEQUENCE</scope>
    <source>
        <strain evidence="2">AF72</strain>
    </source>
</reference>
<feature type="compositionally biased region" description="Basic and acidic residues" evidence="1">
    <location>
        <begin position="233"/>
        <end position="244"/>
    </location>
</feature>
<feature type="non-terminal residue" evidence="2">
    <location>
        <position position="244"/>
    </location>
</feature>
<feature type="region of interest" description="Disordered" evidence="1">
    <location>
        <begin position="180"/>
        <end position="244"/>
    </location>
</feature>
<feature type="non-terminal residue" evidence="2">
    <location>
        <position position="1"/>
    </location>
</feature>
<protein>
    <submittedName>
        <fullName evidence="2">Uncharacterized protein</fullName>
    </submittedName>
</protein>
<dbReference type="EMBL" id="CATQJA010002049">
    <property type="protein sequence ID" value="CAJ0569546.1"/>
    <property type="molecule type" value="Genomic_DNA"/>
</dbReference>
<dbReference type="Proteomes" id="UP001177023">
    <property type="component" value="Unassembled WGS sequence"/>
</dbReference>
<feature type="compositionally biased region" description="Basic and acidic residues" evidence="1">
    <location>
        <begin position="74"/>
        <end position="91"/>
    </location>
</feature>
<dbReference type="AlphaFoldDB" id="A0AA36FVT4"/>
<keyword evidence="3" id="KW-1185">Reference proteome</keyword>
<feature type="compositionally biased region" description="Acidic residues" evidence="1">
    <location>
        <begin position="219"/>
        <end position="229"/>
    </location>
</feature>
<proteinExistence type="predicted"/>
<feature type="region of interest" description="Disordered" evidence="1">
    <location>
        <begin position="38"/>
        <end position="91"/>
    </location>
</feature>